<evidence type="ECO:0000313" key="3">
    <source>
        <dbReference type="EMBL" id="CAD6219536.1"/>
    </source>
</evidence>
<reference evidence="3" key="1">
    <citation type="submission" date="2020-10" db="EMBL/GenBank/DDBJ databases">
        <authorList>
            <person name="Han B."/>
            <person name="Lu T."/>
            <person name="Zhao Q."/>
            <person name="Huang X."/>
            <person name="Zhao Y."/>
        </authorList>
    </citation>
    <scope>NUCLEOTIDE SEQUENCE</scope>
</reference>
<evidence type="ECO:0000259" key="2">
    <source>
        <dbReference type="Pfam" id="PF03478"/>
    </source>
</evidence>
<protein>
    <recommendedName>
        <fullName evidence="2">KIB1-4 beta-propeller domain-containing protein</fullName>
    </recommendedName>
</protein>
<sequence>MILEADLVTGDVHELPPMRYGWFHFVVYDGAQRMFGVHTIGAPRTALTIKNGDGGGEWDDWDYADMLRPNSEFLESSPNTNPVLHGGLLYVLYDGGKLALYDESRHRNDGYLEILDKPKSFGIECEDRYLLESDDGELMAVLVGRNGTAVDIVKLNEQEMEWQKVESLGGRALFTGTLTTFMRKTKVKWMQNRVFFPRLYEWPETVHVDIDIVDRDGELAFVPTSTGADAKPAIDGANMWSHEIVSIHALCGRKPSAYTFVPFIVKTVHKSPCPAACGSPSMRKKNAGSRASTHAKYCSGASISSASAGGVAALGQQQARRVLHQQSPFDPNPNYSPQTAAASASAPAACEL</sequence>
<dbReference type="OrthoDB" id="651482at2759"/>
<dbReference type="Pfam" id="PF03478">
    <property type="entry name" value="Beta-prop_KIB1-4"/>
    <property type="match status" value="1"/>
</dbReference>
<evidence type="ECO:0000313" key="4">
    <source>
        <dbReference type="Proteomes" id="UP000604825"/>
    </source>
</evidence>
<dbReference type="PANTHER" id="PTHR33127:SF69">
    <property type="entry name" value="OS09G0340800 PROTEIN"/>
    <property type="match status" value="1"/>
</dbReference>
<feature type="compositionally biased region" description="Low complexity" evidence="1">
    <location>
        <begin position="340"/>
        <end position="352"/>
    </location>
</feature>
<dbReference type="EMBL" id="CAJGYO010000003">
    <property type="protein sequence ID" value="CAD6219536.1"/>
    <property type="molecule type" value="Genomic_DNA"/>
</dbReference>
<organism evidence="3 4">
    <name type="scientific">Miscanthus lutarioriparius</name>
    <dbReference type="NCBI Taxonomy" id="422564"/>
    <lineage>
        <taxon>Eukaryota</taxon>
        <taxon>Viridiplantae</taxon>
        <taxon>Streptophyta</taxon>
        <taxon>Embryophyta</taxon>
        <taxon>Tracheophyta</taxon>
        <taxon>Spermatophyta</taxon>
        <taxon>Magnoliopsida</taxon>
        <taxon>Liliopsida</taxon>
        <taxon>Poales</taxon>
        <taxon>Poaceae</taxon>
        <taxon>PACMAD clade</taxon>
        <taxon>Panicoideae</taxon>
        <taxon>Andropogonodae</taxon>
        <taxon>Andropogoneae</taxon>
        <taxon>Saccharinae</taxon>
        <taxon>Miscanthus</taxon>
    </lineage>
</organism>
<feature type="domain" description="KIB1-4 beta-propeller" evidence="2">
    <location>
        <begin position="6"/>
        <end position="197"/>
    </location>
</feature>
<dbReference type="InterPro" id="IPR005174">
    <property type="entry name" value="KIB1-4_b-propeller"/>
</dbReference>
<proteinExistence type="predicted"/>
<feature type="region of interest" description="Disordered" evidence="1">
    <location>
        <begin position="326"/>
        <end position="352"/>
    </location>
</feature>
<keyword evidence="4" id="KW-1185">Reference proteome</keyword>
<accession>A0A811N8F6</accession>
<comment type="caution">
    <text evidence="3">The sequence shown here is derived from an EMBL/GenBank/DDBJ whole genome shotgun (WGS) entry which is preliminary data.</text>
</comment>
<feature type="compositionally biased region" description="Polar residues" evidence="1">
    <location>
        <begin position="326"/>
        <end position="339"/>
    </location>
</feature>
<dbReference type="AlphaFoldDB" id="A0A811N8F6"/>
<dbReference type="PANTHER" id="PTHR33127">
    <property type="entry name" value="TRANSMEMBRANE PROTEIN"/>
    <property type="match status" value="1"/>
</dbReference>
<dbReference type="Proteomes" id="UP000604825">
    <property type="component" value="Unassembled WGS sequence"/>
</dbReference>
<evidence type="ECO:0000256" key="1">
    <source>
        <dbReference type="SAM" id="MobiDB-lite"/>
    </source>
</evidence>
<gene>
    <name evidence="3" type="ORF">NCGR_LOCUS13174</name>
</gene>
<name>A0A811N8F6_9POAL</name>